<accession>A0A915DFT9</accession>
<keyword evidence="2" id="KW-1185">Reference proteome</keyword>
<dbReference type="PANTHER" id="PTHR22744:SF14">
    <property type="entry name" value="BTB DOMAIN-CONTAINING PROTEIN-RELATED"/>
    <property type="match status" value="1"/>
</dbReference>
<dbReference type="AlphaFoldDB" id="A0A915DFT9"/>
<dbReference type="PROSITE" id="PS50097">
    <property type="entry name" value="BTB"/>
    <property type="match status" value="1"/>
</dbReference>
<organism evidence="2 3">
    <name type="scientific">Ditylenchus dipsaci</name>
    <dbReference type="NCBI Taxonomy" id="166011"/>
    <lineage>
        <taxon>Eukaryota</taxon>
        <taxon>Metazoa</taxon>
        <taxon>Ecdysozoa</taxon>
        <taxon>Nematoda</taxon>
        <taxon>Chromadorea</taxon>
        <taxon>Rhabditida</taxon>
        <taxon>Tylenchina</taxon>
        <taxon>Tylenchomorpha</taxon>
        <taxon>Sphaerularioidea</taxon>
        <taxon>Anguinidae</taxon>
        <taxon>Anguininae</taxon>
        <taxon>Ditylenchus</taxon>
    </lineage>
</organism>
<dbReference type="Gene3D" id="2.60.210.10">
    <property type="entry name" value="Apoptosis, Tumor Necrosis Factor Receptor Associated Protein 2, Chain A"/>
    <property type="match status" value="1"/>
</dbReference>
<dbReference type="Pfam" id="PF00651">
    <property type="entry name" value="BTB"/>
    <property type="match status" value="1"/>
</dbReference>
<sequence>MGENQILSVENNKRVKLSPSAKIQDSIVSGSTMKFSSKESFKSTSEEIGGFEWYFQANKDPEIPNSMILSIHCKNLAGGYPFAVKFSICLIGSKENWSTEDSRRICHKAPDHRISCTILPSRVFDPAYGFLDGDGNLTARIGISIADASSVENVNLSDGNVSRRSAQFYEDDEGFQNYLDAPSISSYDSDCVLQLDGKPVHVNKAYLSIHSSVFKNMFSEDPSIKEYDIKDVTYEEFNELLNVIYPVRKPISGTNVESLLKLGHHFGMADLLIVCENFLLRNSKLVSLANRLWMAQEYGLNRLLARAVKSFRAISDLKKLGRDEKYPLLTVEMKAMILEHLVGPTAELVR</sequence>
<dbReference type="Gene3D" id="3.30.710.10">
    <property type="entry name" value="Potassium Channel Kv1.1, Chain A"/>
    <property type="match status" value="1"/>
</dbReference>
<proteinExistence type="predicted"/>
<dbReference type="InterPro" id="IPR008974">
    <property type="entry name" value="TRAF-like"/>
</dbReference>
<dbReference type="InterPro" id="IPR000210">
    <property type="entry name" value="BTB/POZ_dom"/>
</dbReference>
<evidence type="ECO:0000313" key="2">
    <source>
        <dbReference type="Proteomes" id="UP000887574"/>
    </source>
</evidence>
<dbReference type="WBParaSite" id="jg19429">
    <property type="protein sequence ID" value="jg19429"/>
    <property type="gene ID" value="jg19429"/>
</dbReference>
<evidence type="ECO:0000259" key="1">
    <source>
        <dbReference type="PROSITE" id="PS50097"/>
    </source>
</evidence>
<dbReference type="Proteomes" id="UP000887574">
    <property type="component" value="Unplaced"/>
</dbReference>
<dbReference type="SUPFAM" id="SSF54695">
    <property type="entry name" value="POZ domain"/>
    <property type="match status" value="1"/>
</dbReference>
<dbReference type="InterPro" id="IPR011333">
    <property type="entry name" value="SKP1/BTB/POZ_sf"/>
</dbReference>
<feature type="domain" description="BTB" evidence="1">
    <location>
        <begin position="189"/>
        <end position="253"/>
    </location>
</feature>
<dbReference type="SMART" id="SM00225">
    <property type="entry name" value="BTB"/>
    <property type="match status" value="1"/>
</dbReference>
<dbReference type="PANTHER" id="PTHR22744">
    <property type="entry name" value="HELIX LOOP HELIX PROTEIN 21-RELATED"/>
    <property type="match status" value="1"/>
</dbReference>
<protein>
    <submittedName>
        <fullName evidence="3">BTB domain-containing protein</fullName>
    </submittedName>
</protein>
<reference evidence="3" key="1">
    <citation type="submission" date="2022-11" db="UniProtKB">
        <authorList>
            <consortium name="WormBaseParasite"/>
        </authorList>
    </citation>
    <scope>IDENTIFICATION</scope>
</reference>
<dbReference type="CDD" id="cd18186">
    <property type="entry name" value="BTB_POZ_ZBTB_KLHL-like"/>
    <property type="match status" value="1"/>
</dbReference>
<name>A0A915DFT9_9BILA</name>
<evidence type="ECO:0000313" key="3">
    <source>
        <dbReference type="WBParaSite" id="jg19429"/>
    </source>
</evidence>